<dbReference type="SFLD" id="SFLDS00003">
    <property type="entry name" value="Haloacid_Dehalogenase"/>
    <property type="match status" value="1"/>
</dbReference>
<dbReference type="InterPro" id="IPR041492">
    <property type="entry name" value="HAD_2"/>
</dbReference>
<dbReference type="AlphaFoldDB" id="A0ABD5V8A1"/>
<dbReference type="InterPro" id="IPR023214">
    <property type="entry name" value="HAD_sf"/>
</dbReference>
<dbReference type="PANTHER" id="PTHR43434:SF1">
    <property type="entry name" value="PHOSPHOGLYCOLATE PHOSPHATASE"/>
    <property type="match status" value="1"/>
</dbReference>
<dbReference type="InterPro" id="IPR023198">
    <property type="entry name" value="PGP-like_dom2"/>
</dbReference>
<dbReference type="RefSeq" id="WP_340605535.1">
    <property type="nucleotide sequence ID" value="NZ_JBBMXV010000006.1"/>
</dbReference>
<dbReference type="Gene3D" id="3.40.50.1000">
    <property type="entry name" value="HAD superfamily/HAD-like"/>
    <property type="match status" value="1"/>
</dbReference>
<evidence type="ECO:0000313" key="2">
    <source>
        <dbReference type="Proteomes" id="UP001596312"/>
    </source>
</evidence>
<dbReference type="Gene3D" id="1.10.150.240">
    <property type="entry name" value="Putative phosphatase, domain 2"/>
    <property type="match status" value="1"/>
</dbReference>
<organism evidence="1 2">
    <name type="scientific">Halalkalicoccus tibetensis</name>
    <dbReference type="NCBI Taxonomy" id="175632"/>
    <lineage>
        <taxon>Archaea</taxon>
        <taxon>Methanobacteriati</taxon>
        <taxon>Methanobacteriota</taxon>
        <taxon>Stenosarchaea group</taxon>
        <taxon>Halobacteria</taxon>
        <taxon>Halobacteriales</taxon>
        <taxon>Halococcaceae</taxon>
        <taxon>Halalkalicoccus</taxon>
    </lineage>
</organism>
<keyword evidence="1" id="KW-0378">Hydrolase</keyword>
<dbReference type="EC" id="3.-.-.-" evidence="1"/>
<name>A0ABD5V8A1_9EURY</name>
<evidence type="ECO:0000313" key="1">
    <source>
        <dbReference type="EMBL" id="MFC6906956.1"/>
    </source>
</evidence>
<dbReference type="PANTHER" id="PTHR43434">
    <property type="entry name" value="PHOSPHOGLYCOLATE PHOSPHATASE"/>
    <property type="match status" value="1"/>
</dbReference>
<reference evidence="1 2" key="1">
    <citation type="journal article" date="2019" name="Int. J. Syst. Evol. Microbiol.">
        <title>The Global Catalogue of Microorganisms (GCM) 10K type strain sequencing project: providing services to taxonomists for standard genome sequencing and annotation.</title>
        <authorList>
            <consortium name="The Broad Institute Genomics Platform"/>
            <consortium name="The Broad Institute Genome Sequencing Center for Infectious Disease"/>
            <person name="Wu L."/>
            <person name="Ma J."/>
        </authorList>
    </citation>
    <scope>NUCLEOTIDE SEQUENCE [LARGE SCALE GENOMIC DNA]</scope>
    <source>
        <strain evidence="1 2">CGMCC 1.3240</strain>
    </source>
</reference>
<comment type="caution">
    <text evidence="1">The sequence shown here is derived from an EMBL/GenBank/DDBJ whole genome shotgun (WGS) entry which is preliminary data.</text>
</comment>
<dbReference type="Proteomes" id="UP001596312">
    <property type="component" value="Unassembled WGS sequence"/>
</dbReference>
<proteinExistence type="predicted"/>
<dbReference type="GO" id="GO:0016787">
    <property type="term" value="F:hydrolase activity"/>
    <property type="evidence" value="ECO:0007669"/>
    <property type="project" value="UniProtKB-KW"/>
</dbReference>
<dbReference type="SFLD" id="SFLDG01129">
    <property type="entry name" value="C1.5:_HAD__Beta-PGM__Phosphata"/>
    <property type="match status" value="1"/>
</dbReference>
<dbReference type="Pfam" id="PF13419">
    <property type="entry name" value="HAD_2"/>
    <property type="match status" value="1"/>
</dbReference>
<accession>A0ABD5V8A1</accession>
<dbReference type="InterPro" id="IPR036412">
    <property type="entry name" value="HAD-like_sf"/>
</dbReference>
<protein>
    <submittedName>
        <fullName evidence="1">HAD family hydrolase</fullName>
        <ecNumber evidence="1">3.-.-.-</ecNumber>
    </submittedName>
</protein>
<gene>
    <name evidence="1" type="ORF">ACFQGH_17330</name>
</gene>
<dbReference type="InterPro" id="IPR050155">
    <property type="entry name" value="HAD-like_hydrolase_sf"/>
</dbReference>
<dbReference type="EMBL" id="JBHSXQ010000006">
    <property type="protein sequence ID" value="MFC6906956.1"/>
    <property type="molecule type" value="Genomic_DNA"/>
</dbReference>
<sequence>MKYDAVLFDFDGVLVEPPSLEAFYEALRRVYDSFDLSRPSKEEVSAFFAGNLEAISRRCRQLGIDTNRFCGQAAKEAIRTQRKEIKVGMRSAYEDVSALVSLSPSCGVVSDNHPSIVSMTLQQFGIARHFETIHGCPLTPTGFKRRKPNPYNLEAAMVTLNVEPDRVLYVGDQSVDIDAADNAGVDSAYLSRDGSEIDRTPTYQLSSLRELPTVIEQDSRWRCYLSSLLTRFTRPLRGDP</sequence>
<keyword evidence="2" id="KW-1185">Reference proteome</keyword>
<dbReference type="SUPFAM" id="SSF56784">
    <property type="entry name" value="HAD-like"/>
    <property type="match status" value="1"/>
</dbReference>